<gene>
    <name evidence="1" type="ORF">ABT39_MTgene3846</name>
</gene>
<accession>A0A117NI40</accession>
<evidence type="ECO:0000313" key="1">
    <source>
        <dbReference type="EMBL" id="KUM49297.1"/>
    </source>
</evidence>
<dbReference type="AlphaFoldDB" id="A0A117NI40"/>
<keyword evidence="1" id="KW-0496">Mitochondrion</keyword>
<geneLocation type="mitochondrion" evidence="1"/>
<reference evidence="1" key="1">
    <citation type="journal article" date="2015" name="Genome Biol. Evol.">
        <title>Organellar Genomes of White Spruce (Picea glauca): Assembly and Annotation.</title>
        <authorList>
            <person name="Jackman S.D."/>
            <person name="Warren R.L."/>
            <person name="Gibb E.A."/>
            <person name="Vandervalk B.P."/>
            <person name="Mohamadi H."/>
            <person name="Chu J."/>
            <person name="Raymond A."/>
            <person name="Pleasance S."/>
            <person name="Coope R."/>
            <person name="Wildung M.R."/>
            <person name="Ritland C.E."/>
            <person name="Bousquet J."/>
            <person name="Jones S.J."/>
            <person name="Bohlmann J."/>
            <person name="Birol I."/>
        </authorList>
    </citation>
    <scope>NUCLEOTIDE SEQUENCE [LARGE SCALE GENOMIC DNA]</scope>
    <source>
        <tissue evidence="1">Flushing bud</tissue>
    </source>
</reference>
<name>A0A117NI40_PICGL</name>
<dbReference type="EMBL" id="LKAM01000003">
    <property type="protein sequence ID" value="KUM49297.1"/>
    <property type="molecule type" value="Genomic_DNA"/>
</dbReference>
<organism evidence="1">
    <name type="scientific">Picea glauca</name>
    <name type="common">White spruce</name>
    <name type="synonym">Pinus glauca</name>
    <dbReference type="NCBI Taxonomy" id="3330"/>
    <lineage>
        <taxon>Eukaryota</taxon>
        <taxon>Viridiplantae</taxon>
        <taxon>Streptophyta</taxon>
        <taxon>Embryophyta</taxon>
        <taxon>Tracheophyta</taxon>
        <taxon>Spermatophyta</taxon>
        <taxon>Pinopsida</taxon>
        <taxon>Pinidae</taxon>
        <taxon>Conifers I</taxon>
        <taxon>Pinales</taxon>
        <taxon>Pinaceae</taxon>
        <taxon>Picea</taxon>
    </lineage>
</organism>
<proteinExistence type="predicted"/>
<comment type="caution">
    <text evidence="1">The sequence shown here is derived from an EMBL/GenBank/DDBJ whole genome shotgun (WGS) entry which is preliminary data.</text>
</comment>
<sequence>MRKPPSRTARAPILLYCRAVRESSIFVPRLSRNVMSVDRVKQSRWMGAMGGEACGGARVNP</sequence>
<protein>
    <submittedName>
        <fullName evidence="1">Uncharacterized protein</fullName>
    </submittedName>
</protein>